<feature type="domain" description="4'-phosphopantetheinyl transferase N-terminal" evidence="4">
    <location>
        <begin position="4"/>
        <end position="71"/>
    </location>
</feature>
<dbReference type="InterPro" id="IPR008278">
    <property type="entry name" value="4-PPantetheinyl_Trfase_dom"/>
</dbReference>
<dbReference type="GO" id="GO:0019878">
    <property type="term" value="P:lysine biosynthetic process via aminoadipic acid"/>
    <property type="evidence" value="ECO:0007669"/>
    <property type="project" value="TreeGrafter"/>
</dbReference>
<evidence type="ECO:0000259" key="3">
    <source>
        <dbReference type="Pfam" id="PF01648"/>
    </source>
</evidence>
<dbReference type="Pfam" id="PF01648">
    <property type="entry name" value="ACPS"/>
    <property type="match status" value="1"/>
</dbReference>
<dbReference type="SUPFAM" id="SSF56214">
    <property type="entry name" value="4'-phosphopantetheinyl transferase"/>
    <property type="match status" value="2"/>
</dbReference>
<dbReference type="GO" id="GO:0000287">
    <property type="term" value="F:magnesium ion binding"/>
    <property type="evidence" value="ECO:0007669"/>
    <property type="project" value="InterPro"/>
</dbReference>
<evidence type="ECO:0000259" key="4">
    <source>
        <dbReference type="Pfam" id="PF22624"/>
    </source>
</evidence>
<keyword evidence="2 5" id="KW-0808">Transferase</keyword>
<sequence length="189" mass="22129">MQIQIKNYRKKEDACLSLAGKVLLYKVLRKRGMSESILSQIRYTDFRRPFIPDSDIDFNIAHSEGFVVIAYTQSGRVGIDLERMIAVRPEDFKSQMSVIEWQEIENAEDPQTAFYTYWTQKEAVLKANGKGMYIPLQSFQIQSGRTYLEGEEWSLQEIQIADGYKCYLAMNQEQPIEIYDLTREIWNID</sequence>
<dbReference type="InterPro" id="IPR037143">
    <property type="entry name" value="4-PPantetheinyl_Trfase_dom_sf"/>
</dbReference>
<dbReference type="GO" id="GO:0008897">
    <property type="term" value="F:holo-[acyl-carrier-protein] synthase activity"/>
    <property type="evidence" value="ECO:0007669"/>
    <property type="project" value="InterPro"/>
</dbReference>
<evidence type="ECO:0000313" key="6">
    <source>
        <dbReference type="Proteomes" id="UP001241110"/>
    </source>
</evidence>
<name>A0AAE3QGP6_9BACT</name>
<dbReference type="AlphaFoldDB" id="A0AAE3QGP6"/>
<dbReference type="InterPro" id="IPR050559">
    <property type="entry name" value="P-Pant_transferase_sf"/>
</dbReference>
<feature type="domain" description="4'-phosphopantetheinyl transferase" evidence="3">
    <location>
        <begin position="76"/>
        <end position="146"/>
    </location>
</feature>
<comment type="caution">
    <text evidence="5">The sequence shown here is derived from an EMBL/GenBank/DDBJ whole genome shotgun (WGS) entry which is preliminary data.</text>
</comment>
<reference evidence="5" key="1">
    <citation type="submission" date="2023-05" db="EMBL/GenBank/DDBJ databases">
        <authorList>
            <person name="Zhang X."/>
        </authorList>
    </citation>
    <scope>NUCLEOTIDE SEQUENCE</scope>
    <source>
        <strain evidence="5">YF14B1</strain>
    </source>
</reference>
<proteinExistence type="inferred from homology"/>
<accession>A0AAE3QGP6</accession>
<dbReference type="Gene3D" id="3.90.470.20">
    <property type="entry name" value="4'-phosphopantetheinyl transferase domain"/>
    <property type="match status" value="2"/>
</dbReference>
<dbReference type="PANTHER" id="PTHR12215:SF10">
    <property type="entry name" value="L-AMINOADIPATE-SEMIALDEHYDE DEHYDROGENASE-PHOSPHOPANTETHEINYL TRANSFERASE"/>
    <property type="match status" value="1"/>
</dbReference>
<dbReference type="GO" id="GO:0005829">
    <property type="term" value="C:cytosol"/>
    <property type="evidence" value="ECO:0007669"/>
    <property type="project" value="TreeGrafter"/>
</dbReference>
<evidence type="ECO:0000256" key="2">
    <source>
        <dbReference type="ARBA" id="ARBA00022679"/>
    </source>
</evidence>
<organism evidence="5 6">
    <name type="scientific">Xanthocytophaga flava</name>
    <dbReference type="NCBI Taxonomy" id="3048013"/>
    <lineage>
        <taxon>Bacteria</taxon>
        <taxon>Pseudomonadati</taxon>
        <taxon>Bacteroidota</taxon>
        <taxon>Cytophagia</taxon>
        <taxon>Cytophagales</taxon>
        <taxon>Rhodocytophagaceae</taxon>
        <taxon>Xanthocytophaga</taxon>
    </lineage>
</organism>
<dbReference type="Pfam" id="PF22624">
    <property type="entry name" value="AASDHPPT_N"/>
    <property type="match status" value="1"/>
</dbReference>
<dbReference type="EMBL" id="JASJOS010000001">
    <property type="protein sequence ID" value="MDJ1479052.1"/>
    <property type="molecule type" value="Genomic_DNA"/>
</dbReference>
<dbReference type="PANTHER" id="PTHR12215">
    <property type="entry name" value="PHOSPHOPANTETHEINE TRANSFERASE"/>
    <property type="match status" value="1"/>
</dbReference>
<comment type="similarity">
    <text evidence="1">Belongs to the P-Pant transferase superfamily. Gsp/Sfp/HetI/AcpT family.</text>
</comment>
<dbReference type="InterPro" id="IPR055066">
    <property type="entry name" value="AASDHPPT_N"/>
</dbReference>
<evidence type="ECO:0000256" key="1">
    <source>
        <dbReference type="ARBA" id="ARBA00010990"/>
    </source>
</evidence>
<gene>
    <name evidence="5" type="ORF">QNI16_01075</name>
</gene>
<protein>
    <submittedName>
        <fullName evidence="5">4'-phosphopantetheinyl transferase superfamily protein</fullName>
    </submittedName>
</protein>
<dbReference type="Proteomes" id="UP001241110">
    <property type="component" value="Unassembled WGS sequence"/>
</dbReference>
<evidence type="ECO:0000313" key="5">
    <source>
        <dbReference type="EMBL" id="MDJ1479052.1"/>
    </source>
</evidence>